<dbReference type="EMBL" id="JACDQQ010002467">
    <property type="protein sequence ID" value="MBA0088369.1"/>
    <property type="molecule type" value="Genomic_DNA"/>
</dbReference>
<dbReference type="Proteomes" id="UP000567293">
    <property type="component" value="Unassembled WGS sequence"/>
</dbReference>
<proteinExistence type="predicted"/>
<evidence type="ECO:0000313" key="2">
    <source>
        <dbReference type="Proteomes" id="UP000567293"/>
    </source>
</evidence>
<organism evidence="1 2">
    <name type="scientific">Candidatus Acidiferrum panamense</name>
    <dbReference type="NCBI Taxonomy" id="2741543"/>
    <lineage>
        <taxon>Bacteria</taxon>
        <taxon>Pseudomonadati</taxon>
        <taxon>Acidobacteriota</taxon>
        <taxon>Terriglobia</taxon>
        <taxon>Candidatus Acidiferrales</taxon>
        <taxon>Candidatus Acidiferrum</taxon>
    </lineage>
</organism>
<dbReference type="AlphaFoldDB" id="A0A7V8NVN8"/>
<accession>A0A7V8NVN8</accession>
<comment type="caution">
    <text evidence="1">The sequence shown here is derived from an EMBL/GenBank/DDBJ whole genome shotgun (WGS) entry which is preliminary data.</text>
</comment>
<name>A0A7V8NVN8_9BACT</name>
<protein>
    <submittedName>
        <fullName evidence="1">Uncharacterized protein</fullName>
    </submittedName>
</protein>
<gene>
    <name evidence="1" type="ORF">HRJ53_25570</name>
</gene>
<reference evidence="1" key="1">
    <citation type="submission" date="2020-06" db="EMBL/GenBank/DDBJ databases">
        <title>Legume-microbial interactions unlock mineral nutrients during tropical forest succession.</title>
        <authorList>
            <person name="Epihov D.Z."/>
        </authorList>
    </citation>
    <scope>NUCLEOTIDE SEQUENCE [LARGE SCALE GENOMIC DNA]</scope>
    <source>
        <strain evidence="1">Pan2503</strain>
    </source>
</reference>
<keyword evidence="2" id="KW-1185">Reference proteome</keyword>
<sequence>MHDVQEALRAHVDDVWAIQATLEPDGGTCAERQAQFQALQAQFHASDNPIRHHMGQVMASFAPGLFVGGEEADLPKDNLDLERWFRQPKGHERRMHGHRHTGVRLVQEGPTLLLALDAHIAHPEPFTAADLWPYRHSPAPACQRQAMHRRTIMRRARSKKNRSLLLAELERRYFEET</sequence>
<evidence type="ECO:0000313" key="1">
    <source>
        <dbReference type="EMBL" id="MBA0088369.1"/>
    </source>
</evidence>